<evidence type="ECO:0000313" key="1">
    <source>
        <dbReference type="EMBL" id="KAH7574786.1"/>
    </source>
</evidence>
<dbReference type="PANTHER" id="PTHR34555:SF1">
    <property type="entry name" value="INTEGRAL MEMBRANE HEMOLYSIN-III-LIKE PROTEIN"/>
    <property type="match status" value="1"/>
</dbReference>
<evidence type="ECO:0000313" key="2">
    <source>
        <dbReference type="Proteomes" id="UP000827721"/>
    </source>
</evidence>
<dbReference type="EMBL" id="JAFEMO010000002">
    <property type="protein sequence ID" value="KAH7574786.1"/>
    <property type="molecule type" value="Genomic_DNA"/>
</dbReference>
<name>A0ABQ8IDK7_9ROSI</name>
<comment type="caution">
    <text evidence="1">The sequence shown here is derived from an EMBL/GenBank/DDBJ whole genome shotgun (WGS) entry which is preliminary data.</text>
</comment>
<sequence>MKQHFALVCNYRLTGFLYQGSNYFRIQMVQQTVDSKFNEYGLSSPETKLPSHDKQLLVAVKKTALRELQNENRMMVPISSGNSPYSKDRGPIIDANKLSGTKRPLHECHLSPSSDQSPNSNAANGHLVYVRRRSETEVGKSSASDIASINADCMLPRSVGHPENSHHKPQIKEPKLSSFPAIAPLPTTSFLSSSGKPSVALLGKSGMKLPSADSNHRPVGSPVVSFEKPRGMKHLPWEERYHRLQMLLKKLDQSDPEDYVQMLRSLSSVELSRHAVELEKRSIQLSLEEVKEVTRVEKLNVLGKSIKNLKEPITHQDQSNK</sequence>
<protein>
    <submittedName>
        <fullName evidence="1">Uncharacterized protein</fullName>
    </submittedName>
</protein>
<proteinExistence type="predicted"/>
<dbReference type="Proteomes" id="UP000827721">
    <property type="component" value="Unassembled WGS sequence"/>
</dbReference>
<reference evidence="1 2" key="1">
    <citation type="submission" date="2021-02" db="EMBL/GenBank/DDBJ databases">
        <title>Plant Genome Project.</title>
        <authorList>
            <person name="Zhang R.-G."/>
        </authorList>
    </citation>
    <scope>NUCLEOTIDE SEQUENCE [LARGE SCALE GENOMIC DNA]</scope>
    <source>
        <tissue evidence="1">Leaves</tissue>
    </source>
</reference>
<dbReference type="PANTHER" id="PTHR34555">
    <property type="entry name" value="INTEGRAL MEMBRANE HEMOLYSIN-III-LIKE PROTEIN"/>
    <property type="match status" value="1"/>
</dbReference>
<keyword evidence="2" id="KW-1185">Reference proteome</keyword>
<organism evidence="1 2">
    <name type="scientific">Xanthoceras sorbifolium</name>
    <dbReference type="NCBI Taxonomy" id="99658"/>
    <lineage>
        <taxon>Eukaryota</taxon>
        <taxon>Viridiplantae</taxon>
        <taxon>Streptophyta</taxon>
        <taxon>Embryophyta</taxon>
        <taxon>Tracheophyta</taxon>
        <taxon>Spermatophyta</taxon>
        <taxon>Magnoliopsida</taxon>
        <taxon>eudicotyledons</taxon>
        <taxon>Gunneridae</taxon>
        <taxon>Pentapetalae</taxon>
        <taxon>rosids</taxon>
        <taxon>malvids</taxon>
        <taxon>Sapindales</taxon>
        <taxon>Sapindaceae</taxon>
        <taxon>Xanthoceroideae</taxon>
        <taxon>Xanthoceras</taxon>
    </lineage>
</organism>
<accession>A0ABQ8IDK7</accession>
<gene>
    <name evidence="1" type="ORF">JRO89_XS02G0004100</name>
</gene>